<evidence type="ECO:0000259" key="3">
    <source>
        <dbReference type="PROSITE" id="PS51371"/>
    </source>
</evidence>
<keyword evidence="1 2" id="KW-0129">CBS domain</keyword>
<dbReference type="SMART" id="SM00116">
    <property type="entry name" value="CBS"/>
    <property type="match status" value="2"/>
</dbReference>
<dbReference type="Gene3D" id="3.10.580.10">
    <property type="entry name" value="CBS-domain"/>
    <property type="match status" value="1"/>
</dbReference>
<accession>A0A931N452</accession>
<evidence type="ECO:0000313" key="5">
    <source>
        <dbReference type="Proteomes" id="UP000655751"/>
    </source>
</evidence>
<dbReference type="RefSeq" id="WP_196150210.1">
    <property type="nucleotide sequence ID" value="NZ_JADMLG010000006.1"/>
</dbReference>
<keyword evidence="5" id="KW-1185">Reference proteome</keyword>
<dbReference type="Proteomes" id="UP000655751">
    <property type="component" value="Unassembled WGS sequence"/>
</dbReference>
<proteinExistence type="predicted"/>
<sequence>MTTARDIMTADVQCVRSTDPVIAAAELMTDLNIGALPICGADDSLEGMLTDRDIVVRVVAERKDPLVLPVGELAEGTPVTVDADDDVRKVVSVMSQHQIRRLPVLEAGKLVGIIAQADIAVELGHAETGNTVEAVSIDY</sequence>
<dbReference type="PANTHER" id="PTHR43080:SF2">
    <property type="entry name" value="CBS DOMAIN-CONTAINING PROTEIN"/>
    <property type="match status" value="1"/>
</dbReference>
<organism evidence="4 5">
    <name type="scientific">Nocardia bovistercoris</name>
    <dbReference type="NCBI Taxonomy" id="2785916"/>
    <lineage>
        <taxon>Bacteria</taxon>
        <taxon>Bacillati</taxon>
        <taxon>Actinomycetota</taxon>
        <taxon>Actinomycetes</taxon>
        <taxon>Mycobacteriales</taxon>
        <taxon>Nocardiaceae</taxon>
        <taxon>Nocardia</taxon>
    </lineage>
</organism>
<protein>
    <submittedName>
        <fullName evidence="4">CBS domain-containing protein</fullName>
    </submittedName>
</protein>
<dbReference type="EMBL" id="JADMLG010000006">
    <property type="protein sequence ID" value="MBH0777891.1"/>
    <property type="molecule type" value="Genomic_DNA"/>
</dbReference>
<dbReference type="InterPro" id="IPR000644">
    <property type="entry name" value="CBS_dom"/>
</dbReference>
<dbReference type="PROSITE" id="PS51371">
    <property type="entry name" value="CBS"/>
    <property type="match status" value="2"/>
</dbReference>
<dbReference type="AlphaFoldDB" id="A0A931N452"/>
<dbReference type="InterPro" id="IPR046342">
    <property type="entry name" value="CBS_dom_sf"/>
</dbReference>
<reference evidence="4" key="1">
    <citation type="submission" date="2020-11" db="EMBL/GenBank/DDBJ databases">
        <title>Nocardia NEAU-351.nov., a novel actinomycete isolated from the cow dung.</title>
        <authorList>
            <person name="Zhang X."/>
        </authorList>
    </citation>
    <scope>NUCLEOTIDE SEQUENCE</scope>
    <source>
        <strain evidence="4">NEAU-351</strain>
    </source>
</reference>
<evidence type="ECO:0000256" key="1">
    <source>
        <dbReference type="ARBA" id="ARBA00023122"/>
    </source>
</evidence>
<name>A0A931N452_9NOCA</name>
<evidence type="ECO:0000256" key="2">
    <source>
        <dbReference type="PROSITE-ProRule" id="PRU00703"/>
    </source>
</evidence>
<comment type="caution">
    <text evidence="4">The sequence shown here is derived from an EMBL/GenBank/DDBJ whole genome shotgun (WGS) entry which is preliminary data.</text>
</comment>
<dbReference type="Pfam" id="PF00571">
    <property type="entry name" value="CBS"/>
    <property type="match status" value="2"/>
</dbReference>
<feature type="domain" description="CBS" evidence="3">
    <location>
        <begin position="73"/>
        <end position="132"/>
    </location>
</feature>
<dbReference type="PANTHER" id="PTHR43080">
    <property type="entry name" value="CBS DOMAIN-CONTAINING PROTEIN CBSX3, MITOCHONDRIAL"/>
    <property type="match status" value="1"/>
</dbReference>
<gene>
    <name evidence="4" type="ORF">IT779_16570</name>
</gene>
<dbReference type="InterPro" id="IPR051257">
    <property type="entry name" value="Diverse_CBS-Domain"/>
</dbReference>
<evidence type="ECO:0000313" key="4">
    <source>
        <dbReference type="EMBL" id="MBH0777891.1"/>
    </source>
</evidence>
<dbReference type="SUPFAM" id="SSF54631">
    <property type="entry name" value="CBS-domain pair"/>
    <property type="match status" value="1"/>
</dbReference>
<dbReference type="CDD" id="cd04622">
    <property type="entry name" value="CBS_pair_HRP1_like"/>
    <property type="match status" value="1"/>
</dbReference>
<feature type="domain" description="CBS" evidence="3">
    <location>
        <begin position="8"/>
        <end position="65"/>
    </location>
</feature>